<name>A0A6J4GXV9_9FLAO</name>
<proteinExistence type="predicted"/>
<feature type="chain" id="PRO_5026660931" evidence="1">
    <location>
        <begin position="27"/>
        <end position="465"/>
    </location>
</feature>
<evidence type="ECO:0000256" key="1">
    <source>
        <dbReference type="SAM" id="SignalP"/>
    </source>
</evidence>
<organism evidence="2 3">
    <name type="scientific">Flavobacterium bizetiae</name>
    <dbReference type="NCBI Taxonomy" id="2704140"/>
    <lineage>
        <taxon>Bacteria</taxon>
        <taxon>Pseudomonadati</taxon>
        <taxon>Bacteroidota</taxon>
        <taxon>Flavobacteriia</taxon>
        <taxon>Flavobacteriales</taxon>
        <taxon>Flavobacteriaceae</taxon>
        <taxon>Flavobacterium</taxon>
    </lineage>
</organism>
<gene>
    <name evidence="2" type="ORF">FLA105534_04924</name>
</gene>
<reference evidence="2 3" key="1">
    <citation type="submission" date="2020-02" db="EMBL/GenBank/DDBJ databases">
        <authorList>
            <person name="Criscuolo A."/>
        </authorList>
    </citation>
    <scope>NUCLEOTIDE SEQUENCE [LARGE SCALE GENOMIC DNA]</scope>
    <source>
        <strain evidence="2">CIP105534</strain>
    </source>
</reference>
<dbReference type="RefSeq" id="WP_173973367.1">
    <property type="nucleotide sequence ID" value="NZ_CAJGBH010000058.1"/>
</dbReference>
<protein>
    <submittedName>
        <fullName evidence="2">Uncharacterized protein</fullName>
    </submittedName>
</protein>
<accession>A0A6J4GXV9</accession>
<feature type="signal peptide" evidence="1">
    <location>
        <begin position="1"/>
        <end position="26"/>
    </location>
</feature>
<sequence length="465" mass="52258">MKIKTKSHAKVIILLFIALLMFNCQNDENLPDQLQNKIETVSIDEAKNFLMHSRSNSSAKSTNNEFENLEFNKIAQEKIKGTDQLLTVIPFTTNNDLENNRILMLKIDNEIKSVIFSMYPDENSSKESFSGTLFSYSLDGNFISGFRAKNGIIVGQFFENTSTLKTNIEKGKIPTLTRKTPSSSSDGVVVQNNYRNTVHALDMFGYSSIFGNDIFGGGFNDYGGVDYYSWDAGDGGITSPTVVEIINQLTGKAKCIYESLRSSSSGFENAIKKFDGDFTVSHLKLTINNNLSTNVYGQTQLPVNFITEIQISNTALNSLSDLGKATVFAHEIIHAEIYRKMLSAAQVGTLLPDGSNMTPQQQVNYINSMKDNFPGLYDYYYKRYKPTWNHEMMANHYRSTIANVIQQFDNNRLPRSTYEAVSWVGLGKLDNNITSIAWDNLSIEEKNKITNLINENFYNGPSNCN</sequence>
<evidence type="ECO:0000313" key="3">
    <source>
        <dbReference type="Proteomes" id="UP000479938"/>
    </source>
</evidence>
<evidence type="ECO:0000313" key="2">
    <source>
        <dbReference type="EMBL" id="CAA9203742.1"/>
    </source>
</evidence>
<dbReference type="EMBL" id="CADCSU010000234">
    <property type="protein sequence ID" value="CAA9203742.1"/>
    <property type="molecule type" value="Genomic_DNA"/>
</dbReference>
<keyword evidence="3" id="KW-1185">Reference proteome</keyword>
<keyword evidence="1" id="KW-0732">Signal</keyword>
<dbReference type="Proteomes" id="UP000479938">
    <property type="component" value="Unassembled WGS sequence"/>
</dbReference>
<dbReference type="AlphaFoldDB" id="A0A6J4GXV9"/>